<evidence type="ECO:0000313" key="2">
    <source>
        <dbReference type="EMBL" id="KHN32572.1"/>
    </source>
</evidence>
<name>A0A0B2RL25_GLYSO</name>
<evidence type="ECO:0000256" key="1">
    <source>
        <dbReference type="SAM" id="MobiDB-lite"/>
    </source>
</evidence>
<protein>
    <recommendedName>
        <fullName evidence="3">Protein LNK1</fullName>
    </recommendedName>
</protein>
<feature type="region of interest" description="Disordered" evidence="1">
    <location>
        <begin position="337"/>
        <end position="360"/>
    </location>
</feature>
<dbReference type="GO" id="GO:0007623">
    <property type="term" value="P:circadian rhythm"/>
    <property type="evidence" value="ECO:0007669"/>
    <property type="project" value="InterPro"/>
</dbReference>
<sequence length="600" mass="66426">MYFHIIPDNLGYLGRENLLNLNQKERTEKANKPEDLLSPCDSDSCREHKKLTSDNTRMSDHCLKSSKVDSSSSELYADDTILGDKCVVEDDSVSQYSINHISQTDNELSFLDNDGWLNIGNFEDVDRMMLSCDLTFGMESLNNEEEFCWLRSSNGTEGSDDALKSAFKFSSAEASLLKSISDYNIDTNENMEGLPINDGNNKASPIDKKLRSRMNANHDDVPSSLSTFHESAMKSGNRDDLMAKLKMEGNLLKTSAGKRKNGYLGHGDFDLPYAQVEQYANLKQSFGASSSGVTSQDSIHKHRPDMDSNSLGHIQIQTDLMDPGYCHTSNYTSLLPTLSGSRSGHDGHPSPSFKESSFAPNMESSNAHKLDAVALKTKNERENLYFCHDAQLISPRFKSGNMGNPEPFKSPGSAQKVGHQFENENEGHSEVGEISIRFSQEIDSSNVQESSSMSSALDEASLETTSFCQLQQIMDQLDIRTKLCIRDSLYRLAKSAEQRHNDTNASGQIGDDVEACKAVMIQDSNRCTGFMNIETDTNPIDRTVAHLLFHRPSDPSMLPHNDPLPFKSSSMLCGSVINPAVVTEKEVCQEESSTGLEKSS</sequence>
<feature type="compositionally biased region" description="Polar residues" evidence="1">
    <location>
        <begin position="288"/>
        <end position="297"/>
    </location>
</feature>
<proteinExistence type="predicted"/>
<gene>
    <name evidence="2" type="ORF">glysoja_047904</name>
</gene>
<dbReference type="EMBL" id="KN650014">
    <property type="protein sequence ID" value="KHN32572.1"/>
    <property type="molecule type" value="Genomic_DNA"/>
</dbReference>
<dbReference type="AlphaFoldDB" id="A0A0B2RL25"/>
<evidence type="ECO:0008006" key="3">
    <source>
        <dbReference type="Google" id="ProtNLM"/>
    </source>
</evidence>
<dbReference type="PANTHER" id="PTHR33334:SF8">
    <property type="entry name" value="PROTEIN LNK1"/>
    <property type="match status" value="1"/>
</dbReference>
<accession>A0A0B2RL25</accession>
<dbReference type="GO" id="GO:0006355">
    <property type="term" value="P:regulation of DNA-templated transcription"/>
    <property type="evidence" value="ECO:0007669"/>
    <property type="project" value="InterPro"/>
</dbReference>
<organism evidence="2">
    <name type="scientific">Glycine soja</name>
    <name type="common">Wild soybean</name>
    <dbReference type="NCBI Taxonomy" id="3848"/>
    <lineage>
        <taxon>Eukaryota</taxon>
        <taxon>Viridiplantae</taxon>
        <taxon>Streptophyta</taxon>
        <taxon>Embryophyta</taxon>
        <taxon>Tracheophyta</taxon>
        <taxon>Spermatophyta</taxon>
        <taxon>Magnoliopsida</taxon>
        <taxon>eudicotyledons</taxon>
        <taxon>Gunneridae</taxon>
        <taxon>Pentapetalae</taxon>
        <taxon>rosids</taxon>
        <taxon>fabids</taxon>
        <taxon>Fabales</taxon>
        <taxon>Fabaceae</taxon>
        <taxon>Papilionoideae</taxon>
        <taxon>50 kb inversion clade</taxon>
        <taxon>NPAAA clade</taxon>
        <taxon>indigoferoid/millettioid clade</taxon>
        <taxon>Phaseoleae</taxon>
        <taxon>Glycine</taxon>
        <taxon>Glycine subgen. Soja</taxon>
    </lineage>
</organism>
<dbReference type="PANTHER" id="PTHR33334">
    <property type="entry name" value="PROTEIN LNK1"/>
    <property type="match status" value="1"/>
</dbReference>
<reference evidence="2" key="1">
    <citation type="submission" date="2014-07" db="EMBL/GenBank/DDBJ databases">
        <title>Identification of a novel salt tolerance gene in wild soybean by whole-genome sequencing.</title>
        <authorList>
            <person name="Lam H.-M."/>
            <person name="Qi X."/>
            <person name="Li M.-W."/>
            <person name="Liu X."/>
            <person name="Xie M."/>
            <person name="Ni M."/>
            <person name="Xu X."/>
        </authorList>
    </citation>
    <scope>NUCLEOTIDE SEQUENCE [LARGE SCALE GENOMIC DNA]</scope>
    <source>
        <tissue evidence="2">Root</tissue>
    </source>
</reference>
<feature type="region of interest" description="Disordered" evidence="1">
    <location>
        <begin position="288"/>
        <end position="308"/>
    </location>
</feature>
<dbReference type="InterPro" id="IPR039928">
    <property type="entry name" value="LNK"/>
</dbReference>
<dbReference type="Proteomes" id="UP000053555">
    <property type="component" value="Unassembled WGS sequence"/>
</dbReference>